<organism evidence="1">
    <name type="scientific">Glycine soja</name>
    <name type="common">Wild soybean</name>
    <dbReference type="NCBI Taxonomy" id="3848"/>
    <lineage>
        <taxon>Eukaryota</taxon>
        <taxon>Viridiplantae</taxon>
        <taxon>Streptophyta</taxon>
        <taxon>Embryophyta</taxon>
        <taxon>Tracheophyta</taxon>
        <taxon>Spermatophyta</taxon>
        <taxon>Magnoliopsida</taxon>
        <taxon>eudicotyledons</taxon>
        <taxon>Gunneridae</taxon>
        <taxon>Pentapetalae</taxon>
        <taxon>rosids</taxon>
        <taxon>fabids</taxon>
        <taxon>Fabales</taxon>
        <taxon>Fabaceae</taxon>
        <taxon>Papilionoideae</taxon>
        <taxon>50 kb inversion clade</taxon>
        <taxon>NPAAA clade</taxon>
        <taxon>indigoferoid/millettioid clade</taxon>
        <taxon>Phaseoleae</taxon>
        <taxon>Glycine</taxon>
        <taxon>Glycine subgen. Soja</taxon>
    </lineage>
</organism>
<accession>A0A0B2PP52</accession>
<sequence length="85" mass="9973">MVHQICHDKQVLRMSHAKEFLTVAQELGAKIIAQRSSIENAKMIIAQPAPSVVLIEWIKKQKEDPKISRFWRRQEWCTSGYRKLL</sequence>
<reference evidence="1" key="1">
    <citation type="submission" date="2014-07" db="EMBL/GenBank/DDBJ databases">
        <title>Identification of a novel salt tolerance gene in wild soybean by whole-genome sequencing.</title>
        <authorList>
            <person name="Lam H.-M."/>
            <person name="Qi X."/>
            <person name="Li M.-W."/>
            <person name="Liu X."/>
            <person name="Xie M."/>
            <person name="Ni M."/>
            <person name="Xu X."/>
        </authorList>
    </citation>
    <scope>NUCLEOTIDE SEQUENCE [LARGE SCALE GENOMIC DNA]</scope>
    <source>
        <tissue evidence="1">Root</tissue>
    </source>
</reference>
<name>A0A0B2PP52_GLYSO</name>
<dbReference type="Proteomes" id="UP000053555">
    <property type="component" value="Unassembled WGS sequence"/>
</dbReference>
<dbReference type="EMBL" id="KN665303">
    <property type="protein sequence ID" value="KHN09337.1"/>
    <property type="molecule type" value="Genomic_DNA"/>
</dbReference>
<dbReference type="AlphaFoldDB" id="A0A0B2PP52"/>
<gene>
    <name evidence="1" type="ORF">glysoja_048443</name>
</gene>
<protein>
    <submittedName>
        <fullName evidence="1">Uncharacterized protein</fullName>
    </submittedName>
</protein>
<proteinExistence type="predicted"/>
<evidence type="ECO:0000313" key="1">
    <source>
        <dbReference type="EMBL" id="KHN09337.1"/>
    </source>
</evidence>